<reference evidence="1" key="2">
    <citation type="journal article" date="2023" name="Int. J. Mol. Sci.">
        <title>De Novo Assembly and Annotation of 11 Diverse Shrub Willow (Salix) Genomes Reveals Novel Gene Organization in Sex-Linked Regions.</title>
        <authorList>
            <person name="Hyden B."/>
            <person name="Feng K."/>
            <person name="Yates T.B."/>
            <person name="Jawdy S."/>
            <person name="Cereghino C."/>
            <person name="Smart L.B."/>
            <person name="Muchero W."/>
        </authorList>
    </citation>
    <scope>NUCLEOTIDE SEQUENCE</scope>
    <source>
        <tissue evidence="1">Shoot tip</tissue>
    </source>
</reference>
<sequence>MAKENEENGTISGVTTNKVACFHVHPFSGENSPSLTNLPLEHMQNHNPASKEMVNESSKFQYSNCRSLGVVTIQNRQKLF</sequence>
<protein>
    <submittedName>
        <fullName evidence="1">Uncharacterized protein</fullName>
    </submittedName>
</protein>
<comment type="caution">
    <text evidence="1">The sequence shown here is derived from an EMBL/GenBank/DDBJ whole genome shotgun (WGS) entry which is preliminary data.</text>
</comment>
<name>A0A9Q0UB43_SALPP</name>
<proteinExistence type="predicted"/>
<reference evidence="1" key="1">
    <citation type="submission" date="2022-11" db="EMBL/GenBank/DDBJ databases">
        <authorList>
            <person name="Hyden B.L."/>
            <person name="Feng K."/>
            <person name="Yates T."/>
            <person name="Jawdy S."/>
            <person name="Smart L.B."/>
            <person name="Muchero W."/>
        </authorList>
    </citation>
    <scope>NUCLEOTIDE SEQUENCE</scope>
    <source>
        <tissue evidence="1">Shoot tip</tissue>
    </source>
</reference>
<dbReference type="Proteomes" id="UP001151532">
    <property type="component" value="Chromosome 8"/>
</dbReference>
<accession>A0A9Q0UB43</accession>
<organism evidence="1 2">
    <name type="scientific">Salix purpurea</name>
    <name type="common">Purple osier willow</name>
    <dbReference type="NCBI Taxonomy" id="77065"/>
    <lineage>
        <taxon>Eukaryota</taxon>
        <taxon>Viridiplantae</taxon>
        <taxon>Streptophyta</taxon>
        <taxon>Embryophyta</taxon>
        <taxon>Tracheophyta</taxon>
        <taxon>Spermatophyta</taxon>
        <taxon>Magnoliopsida</taxon>
        <taxon>eudicotyledons</taxon>
        <taxon>Gunneridae</taxon>
        <taxon>Pentapetalae</taxon>
        <taxon>rosids</taxon>
        <taxon>fabids</taxon>
        <taxon>Malpighiales</taxon>
        <taxon>Salicaceae</taxon>
        <taxon>Saliceae</taxon>
        <taxon>Salix</taxon>
    </lineage>
</organism>
<dbReference type="EMBL" id="JAPFFK010000013">
    <property type="protein sequence ID" value="KAJ6726727.1"/>
    <property type="molecule type" value="Genomic_DNA"/>
</dbReference>
<gene>
    <name evidence="1" type="ORF">OIU79_004788</name>
</gene>
<evidence type="ECO:0000313" key="1">
    <source>
        <dbReference type="EMBL" id="KAJ6726727.1"/>
    </source>
</evidence>
<dbReference type="AlphaFoldDB" id="A0A9Q0UB43"/>
<evidence type="ECO:0000313" key="2">
    <source>
        <dbReference type="Proteomes" id="UP001151532"/>
    </source>
</evidence>
<keyword evidence="2" id="KW-1185">Reference proteome</keyword>